<evidence type="ECO:0000313" key="1">
    <source>
        <dbReference type="Ensembl" id="ENSCMUP00000019802.1"/>
    </source>
</evidence>
<protein>
    <submittedName>
        <fullName evidence="1">Uncharacterized protein</fullName>
    </submittedName>
</protein>
<proteinExistence type="predicted"/>
<dbReference type="Ensembl" id="ENSCMUT00000021272.2">
    <property type="protein sequence ID" value="ENSCMUP00000019802.1"/>
    <property type="gene ID" value="ENSCMUG00000012229.2"/>
</dbReference>
<reference evidence="2" key="1">
    <citation type="submission" date="2019-10" db="EMBL/GenBank/DDBJ databases">
        <title>Corvus moneduloides (New Caledonian crow) genome, bCorMon1, primary haplotype.</title>
        <authorList>
            <person name="Rutz C."/>
            <person name="Fungtammasan C."/>
            <person name="Mountcastle J."/>
            <person name="Formenti G."/>
            <person name="Chow W."/>
            <person name="Howe K."/>
            <person name="Steele M.P."/>
            <person name="Fernandes J."/>
            <person name="Gilbert M.T.P."/>
            <person name="Fedrigo O."/>
            <person name="Jarvis E.D."/>
            <person name="Gemmell N."/>
        </authorList>
    </citation>
    <scope>NUCLEOTIDE SEQUENCE [LARGE SCALE GENOMIC DNA]</scope>
</reference>
<sequence>YHHQRIYLSMPDPETNEKSKTKALSRSGWWVPWWGQAGAPTAHAGIATQGQPCQNSPICSEVLVDKALGRRNEPWRHSCPSVQPVLNCPGSLISFSENTGEQFKLQLCKNNFLTEIFF</sequence>
<dbReference type="Proteomes" id="UP000694553">
    <property type="component" value="Unassembled WGS sequence"/>
</dbReference>
<evidence type="ECO:0000313" key="2">
    <source>
        <dbReference type="Proteomes" id="UP000694553"/>
    </source>
</evidence>
<accession>A0A8C3ECT2</accession>
<name>A0A8C3ECT2_CORMO</name>
<organism evidence="1 2">
    <name type="scientific">Corvus moneduloides</name>
    <name type="common">New Caledonian crow</name>
    <dbReference type="NCBI Taxonomy" id="1196302"/>
    <lineage>
        <taxon>Eukaryota</taxon>
        <taxon>Metazoa</taxon>
        <taxon>Chordata</taxon>
        <taxon>Craniata</taxon>
        <taxon>Vertebrata</taxon>
        <taxon>Euteleostomi</taxon>
        <taxon>Archelosauria</taxon>
        <taxon>Archosauria</taxon>
        <taxon>Dinosauria</taxon>
        <taxon>Saurischia</taxon>
        <taxon>Theropoda</taxon>
        <taxon>Coelurosauria</taxon>
        <taxon>Aves</taxon>
        <taxon>Neognathae</taxon>
        <taxon>Neoaves</taxon>
        <taxon>Telluraves</taxon>
        <taxon>Australaves</taxon>
        <taxon>Passeriformes</taxon>
        <taxon>Corvoidea</taxon>
        <taxon>Corvidae</taxon>
        <taxon>Corvus</taxon>
    </lineage>
</organism>
<reference evidence="1" key="3">
    <citation type="submission" date="2025-09" db="UniProtKB">
        <authorList>
            <consortium name="Ensembl"/>
        </authorList>
    </citation>
    <scope>IDENTIFICATION</scope>
</reference>
<reference evidence="1" key="2">
    <citation type="submission" date="2025-08" db="UniProtKB">
        <authorList>
            <consortium name="Ensembl"/>
        </authorList>
    </citation>
    <scope>IDENTIFICATION</scope>
</reference>
<dbReference type="AlphaFoldDB" id="A0A8C3ECT2"/>
<keyword evidence="2" id="KW-1185">Reference proteome</keyword>